<keyword evidence="2" id="KW-0732">Signal</keyword>
<reference evidence="4" key="2">
    <citation type="journal article" date="2017" name="Nat. Plants">
        <title>The Aegilops tauschii genome reveals multiple impacts of transposons.</title>
        <authorList>
            <person name="Zhao G."/>
            <person name="Zou C."/>
            <person name="Li K."/>
            <person name="Wang K."/>
            <person name="Li T."/>
            <person name="Gao L."/>
            <person name="Zhang X."/>
            <person name="Wang H."/>
            <person name="Yang Z."/>
            <person name="Liu X."/>
            <person name="Jiang W."/>
            <person name="Mao L."/>
            <person name="Kong X."/>
            <person name="Jiao Y."/>
            <person name="Jia J."/>
        </authorList>
    </citation>
    <scope>NUCLEOTIDE SEQUENCE [LARGE SCALE GENOMIC DNA]</scope>
    <source>
        <strain evidence="4">cv. AL8/78</strain>
    </source>
</reference>
<dbReference type="Gene3D" id="3.40.50.1110">
    <property type="entry name" value="SGNH hydrolase"/>
    <property type="match status" value="1"/>
</dbReference>
<dbReference type="PANTHER" id="PTHR45648">
    <property type="entry name" value="GDSL LIPASE/ACYLHYDROLASE FAMILY PROTEIN (AFU_ORTHOLOGUE AFUA_4G14700)"/>
    <property type="match status" value="1"/>
</dbReference>
<dbReference type="EnsemblPlants" id="AET1Gv20632800.3">
    <property type="protein sequence ID" value="AET1Gv20632800.3"/>
    <property type="gene ID" value="AET1Gv20632800"/>
</dbReference>
<dbReference type="PANTHER" id="PTHR45648:SF13">
    <property type="entry name" value="OS02G0290900 PROTEIN"/>
    <property type="match status" value="1"/>
</dbReference>
<dbReference type="GO" id="GO:0016787">
    <property type="term" value="F:hydrolase activity"/>
    <property type="evidence" value="ECO:0007669"/>
    <property type="project" value="UniProtKB-KW"/>
</dbReference>
<dbReference type="InterPro" id="IPR051058">
    <property type="entry name" value="GDSL_Est/Lipase"/>
</dbReference>
<reference evidence="3" key="4">
    <citation type="submission" date="2019-03" db="UniProtKB">
        <authorList>
            <consortium name="EnsemblPlants"/>
        </authorList>
    </citation>
    <scope>IDENTIFICATION</scope>
</reference>
<reference evidence="4" key="1">
    <citation type="journal article" date="2014" name="Science">
        <title>Ancient hybridizations among the ancestral genomes of bread wheat.</title>
        <authorList>
            <consortium name="International Wheat Genome Sequencing Consortium,"/>
            <person name="Marcussen T."/>
            <person name="Sandve S.R."/>
            <person name="Heier L."/>
            <person name="Spannagl M."/>
            <person name="Pfeifer M."/>
            <person name="Jakobsen K.S."/>
            <person name="Wulff B.B."/>
            <person name="Steuernagel B."/>
            <person name="Mayer K.F."/>
            <person name="Olsen O.A."/>
        </authorList>
    </citation>
    <scope>NUCLEOTIDE SEQUENCE [LARGE SCALE GENOMIC DNA]</scope>
    <source>
        <strain evidence="4">cv. AL8/78</strain>
    </source>
</reference>
<sequence>LPPQHFPTQSARTRRRPRRKWCRLLLPSALLPAAAASTSRSSSPSAPPPPLVPAVFVIGGDSTAGVGANNYLGTLARADREPCGRGFGTHRPAGRFSNGRVPVDNLGGLLATSPFSWFLHGLVLVRCWFLDFVRPCRCGSFRFRWGSCDFGCACRGVHVSLTRQVKQVEDTYEQLALALGEAATVNLFKRSVFFLSIRSKDFIHYYLRRCVRRSDALSPMGVQSAPC</sequence>
<evidence type="ECO:0000313" key="4">
    <source>
        <dbReference type="Proteomes" id="UP000015105"/>
    </source>
</evidence>
<keyword evidence="4" id="KW-1185">Reference proteome</keyword>
<dbReference type="Gramene" id="AET1Gv20632800.3">
    <property type="protein sequence ID" value="AET1Gv20632800.3"/>
    <property type="gene ID" value="AET1Gv20632800"/>
</dbReference>
<feature type="chain" id="PRO_5019003177" description="GDSL esterase/lipase" evidence="2">
    <location>
        <begin position="37"/>
        <end position="227"/>
    </location>
</feature>
<proteinExistence type="predicted"/>
<evidence type="ECO:0000256" key="2">
    <source>
        <dbReference type="SAM" id="SignalP"/>
    </source>
</evidence>
<evidence type="ECO:0008006" key="5">
    <source>
        <dbReference type="Google" id="ProtNLM"/>
    </source>
</evidence>
<organism evidence="3 4">
    <name type="scientific">Aegilops tauschii subsp. strangulata</name>
    <name type="common">Goatgrass</name>
    <dbReference type="NCBI Taxonomy" id="200361"/>
    <lineage>
        <taxon>Eukaryota</taxon>
        <taxon>Viridiplantae</taxon>
        <taxon>Streptophyta</taxon>
        <taxon>Embryophyta</taxon>
        <taxon>Tracheophyta</taxon>
        <taxon>Spermatophyta</taxon>
        <taxon>Magnoliopsida</taxon>
        <taxon>Liliopsida</taxon>
        <taxon>Poales</taxon>
        <taxon>Poaceae</taxon>
        <taxon>BOP clade</taxon>
        <taxon>Pooideae</taxon>
        <taxon>Triticodae</taxon>
        <taxon>Triticeae</taxon>
        <taxon>Triticinae</taxon>
        <taxon>Aegilops</taxon>
    </lineage>
</organism>
<reference evidence="3" key="3">
    <citation type="journal article" date="2017" name="Nature">
        <title>Genome sequence of the progenitor of the wheat D genome Aegilops tauschii.</title>
        <authorList>
            <person name="Luo M.C."/>
            <person name="Gu Y.Q."/>
            <person name="Puiu D."/>
            <person name="Wang H."/>
            <person name="Twardziok S.O."/>
            <person name="Deal K.R."/>
            <person name="Huo N."/>
            <person name="Zhu T."/>
            <person name="Wang L."/>
            <person name="Wang Y."/>
            <person name="McGuire P.E."/>
            <person name="Liu S."/>
            <person name="Long H."/>
            <person name="Ramasamy R.K."/>
            <person name="Rodriguez J.C."/>
            <person name="Van S.L."/>
            <person name="Yuan L."/>
            <person name="Wang Z."/>
            <person name="Xia Z."/>
            <person name="Xiao L."/>
            <person name="Anderson O.D."/>
            <person name="Ouyang S."/>
            <person name="Liang Y."/>
            <person name="Zimin A.V."/>
            <person name="Pertea G."/>
            <person name="Qi P."/>
            <person name="Bennetzen J.L."/>
            <person name="Dai X."/>
            <person name="Dawson M.W."/>
            <person name="Muller H.G."/>
            <person name="Kugler K."/>
            <person name="Rivarola-Duarte L."/>
            <person name="Spannagl M."/>
            <person name="Mayer K.F.X."/>
            <person name="Lu F.H."/>
            <person name="Bevan M.W."/>
            <person name="Leroy P."/>
            <person name="Li P."/>
            <person name="You F.M."/>
            <person name="Sun Q."/>
            <person name="Liu Z."/>
            <person name="Lyons E."/>
            <person name="Wicker T."/>
            <person name="Salzberg S.L."/>
            <person name="Devos K.M."/>
            <person name="Dvorak J."/>
        </authorList>
    </citation>
    <scope>NUCLEOTIDE SEQUENCE [LARGE SCALE GENOMIC DNA]</scope>
    <source>
        <strain evidence="3">cv. AL8/78</strain>
    </source>
</reference>
<evidence type="ECO:0000313" key="3">
    <source>
        <dbReference type="EnsemblPlants" id="AET1Gv20632800.3"/>
    </source>
</evidence>
<evidence type="ECO:0000256" key="1">
    <source>
        <dbReference type="ARBA" id="ARBA00022801"/>
    </source>
</evidence>
<dbReference type="AlphaFoldDB" id="A0A452Z4R6"/>
<dbReference type="Proteomes" id="UP000015105">
    <property type="component" value="Chromosome 1D"/>
</dbReference>
<dbReference type="STRING" id="200361.A0A452Z4R6"/>
<protein>
    <recommendedName>
        <fullName evidence="5">GDSL esterase/lipase</fullName>
    </recommendedName>
</protein>
<dbReference type="InterPro" id="IPR036514">
    <property type="entry name" value="SGNH_hydro_sf"/>
</dbReference>
<reference evidence="3" key="5">
    <citation type="journal article" date="2021" name="G3 (Bethesda)">
        <title>Aegilops tauschii genome assembly Aet v5.0 features greater sequence contiguity and improved annotation.</title>
        <authorList>
            <person name="Wang L."/>
            <person name="Zhu T."/>
            <person name="Rodriguez J.C."/>
            <person name="Deal K.R."/>
            <person name="Dubcovsky J."/>
            <person name="McGuire P.E."/>
            <person name="Lux T."/>
            <person name="Spannagl M."/>
            <person name="Mayer K.F.X."/>
            <person name="Baldrich P."/>
            <person name="Meyers B.C."/>
            <person name="Huo N."/>
            <person name="Gu Y.Q."/>
            <person name="Zhou H."/>
            <person name="Devos K.M."/>
            <person name="Bennetzen J.L."/>
            <person name="Unver T."/>
            <person name="Budak H."/>
            <person name="Gulick P.J."/>
            <person name="Galiba G."/>
            <person name="Kalapos B."/>
            <person name="Nelson D.R."/>
            <person name="Li P."/>
            <person name="You F.M."/>
            <person name="Luo M.C."/>
            <person name="Dvorak J."/>
        </authorList>
    </citation>
    <scope>NUCLEOTIDE SEQUENCE [LARGE SCALE GENOMIC DNA]</scope>
    <source>
        <strain evidence="3">cv. AL8/78</strain>
    </source>
</reference>
<keyword evidence="1" id="KW-0378">Hydrolase</keyword>
<accession>A0A452Z4R6</accession>
<feature type="signal peptide" evidence="2">
    <location>
        <begin position="1"/>
        <end position="36"/>
    </location>
</feature>
<name>A0A452Z4R6_AEGTS</name>